<dbReference type="InterPro" id="IPR047876">
    <property type="entry name" value="SHKBP1/KCTD3"/>
</dbReference>
<organism evidence="2 3">
    <name type="scientific">Clavelina lepadiformis</name>
    <name type="common">Light-bulb sea squirt</name>
    <name type="synonym">Ascidia lepadiformis</name>
    <dbReference type="NCBI Taxonomy" id="159417"/>
    <lineage>
        <taxon>Eukaryota</taxon>
        <taxon>Metazoa</taxon>
        <taxon>Chordata</taxon>
        <taxon>Tunicata</taxon>
        <taxon>Ascidiacea</taxon>
        <taxon>Aplousobranchia</taxon>
        <taxon>Clavelinidae</taxon>
        <taxon>Clavelina</taxon>
    </lineage>
</organism>
<dbReference type="PANTHER" id="PTHR15859">
    <property type="entry name" value="SETA BINDING PROTEIN 1"/>
    <property type="match status" value="1"/>
</dbReference>
<feature type="compositionally biased region" description="Polar residues" evidence="1">
    <location>
        <begin position="265"/>
        <end position="279"/>
    </location>
</feature>
<dbReference type="InterPro" id="IPR036322">
    <property type="entry name" value="WD40_repeat_dom_sf"/>
</dbReference>
<dbReference type="SUPFAM" id="SSF50978">
    <property type="entry name" value="WD40 repeat-like"/>
    <property type="match status" value="1"/>
</dbReference>
<feature type="region of interest" description="Disordered" evidence="1">
    <location>
        <begin position="265"/>
        <end position="339"/>
    </location>
</feature>
<gene>
    <name evidence="2" type="ORF">CVLEPA_LOCUS30118</name>
</gene>
<evidence type="ECO:0000256" key="1">
    <source>
        <dbReference type="SAM" id="MobiDB-lite"/>
    </source>
</evidence>
<feature type="compositionally biased region" description="Low complexity" evidence="1">
    <location>
        <begin position="325"/>
        <end position="339"/>
    </location>
</feature>
<reference evidence="2 3" key="1">
    <citation type="submission" date="2024-02" db="EMBL/GenBank/DDBJ databases">
        <authorList>
            <person name="Daric V."/>
            <person name="Darras S."/>
        </authorList>
    </citation>
    <scope>NUCLEOTIDE SEQUENCE [LARGE SCALE GENOMIC DNA]</scope>
</reference>
<sequence>MLPSSVFMWFLFEVCSDNNHVRTWTVTRFRGMISTQPGSTPLASFKVLALDPLHDAGHNSVGNDIGPHGEREEVQFFIQKLFPLCDQLFVRISSTGNRVTEVRSVDGSPISCFCLHECEGSSRMGSRPRRYLFTGHANGTIQIWDMTTALDLSNPSKDPNKGLGGPTQKELLSLLGQCDLLVSSQSNLTLGINQESSDISDLLKRLLRSSNQSLASSVECSPSYCRRQPEITAGCSAKSENTGLNFQQRWDEGCSSSGRCTNLSRSHTLDITGTPSTRVSQHRRGLSETSGSIYSDVCAAQPRNRRHPSSGNSAQPGTSSGLQQSSSPVPEPSSTSTRV</sequence>
<protein>
    <recommendedName>
        <fullName evidence="4">BTB/POZ domain-containing protein KCTD3</fullName>
    </recommendedName>
</protein>
<evidence type="ECO:0008006" key="4">
    <source>
        <dbReference type="Google" id="ProtNLM"/>
    </source>
</evidence>
<evidence type="ECO:0000313" key="2">
    <source>
        <dbReference type="EMBL" id="CAK8696799.1"/>
    </source>
</evidence>
<dbReference type="PANTHER" id="PTHR15859:SF1">
    <property type="entry name" value="BTB DOMAIN-CONTAINING PROTEIN"/>
    <property type="match status" value="1"/>
</dbReference>
<comment type="caution">
    <text evidence="2">The sequence shown here is derived from an EMBL/GenBank/DDBJ whole genome shotgun (WGS) entry which is preliminary data.</text>
</comment>
<evidence type="ECO:0000313" key="3">
    <source>
        <dbReference type="Proteomes" id="UP001642483"/>
    </source>
</evidence>
<keyword evidence="3" id="KW-1185">Reference proteome</keyword>
<name>A0ABP0H190_CLALP</name>
<dbReference type="Proteomes" id="UP001642483">
    <property type="component" value="Unassembled WGS sequence"/>
</dbReference>
<dbReference type="EMBL" id="CAWYQH010000163">
    <property type="protein sequence ID" value="CAK8696799.1"/>
    <property type="molecule type" value="Genomic_DNA"/>
</dbReference>
<feature type="compositionally biased region" description="Polar residues" evidence="1">
    <location>
        <begin position="309"/>
        <end position="324"/>
    </location>
</feature>
<proteinExistence type="predicted"/>
<accession>A0ABP0H190</accession>